<reference evidence="2 3" key="1">
    <citation type="journal article" date="2016" name="Nat. Commun.">
        <title>Thousands of microbial genomes shed light on interconnected biogeochemical processes in an aquifer system.</title>
        <authorList>
            <person name="Anantharaman K."/>
            <person name="Brown C.T."/>
            <person name="Hug L.A."/>
            <person name="Sharon I."/>
            <person name="Castelle C.J."/>
            <person name="Probst A.J."/>
            <person name="Thomas B.C."/>
            <person name="Singh A."/>
            <person name="Wilkins M.J."/>
            <person name="Karaoz U."/>
            <person name="Brodie E.L."/>
            <person name="Williams K.H."/>
            <person name="Hubbard S.S."/>
            <person name="Banfield J.F."/>
        </authorList>
    </citation>
    <scope>NUCLEOTIDE SEQUENCE [LARGE SCALE GENOMIC DNA]</scope>
</reference>
<dbReference type="EMBL" id="MHQS01000017">
    <property type="protein sequence ID" value="OHA08384.1"/>
    <property type="molecule type" value="Genomic_DNA"/>
</dbReference>
<comment type="caution">
    <text evidence="2">The sequence shown here is derived from an EMBL/GenBank/DDBJ whole genome shotgun (WGS) entry which is preliminary data.</text>
</comment>
<dbReference type="AlphaFoldDB" id="A0A1G2LA06"/>
<evidence type="ECO:0008006" key="4">
    <source>
        <dbReference type="Google" id="ProtNLM"/>
    </source>
</evidence>
<dbReference type="STRING" id="1802280.A3B37_01620"/>
<proteinExistence type="predicted"/>
<name>A0A1G2LA06_9BACT</name>
<accession>A0A1G2LA06</accession>
<organism evidence="2 3">
    <name type="scientific">Candidatus Sungbacteria bacterium RIFCSPLOWO2_01_FULL_59_16</name>
    <dbReference type="NCBI Taxonomy" id="1802280"/>
    <lineage>
        <taxon>Bacteria</taxon>
        <taxon>Candidatus Sungiibacteriota</taxon>
    </lineage>
</organism>
<evidence type="ECO:0000313" key="3">
    <source>
        <dbReference type="Proteomes" id="UP000176705"/>
    </source>
</evidence>
<evidence type="ECO:0000313" key="2">
    <source>
        <dbReference type="EMBL" id="OHA08384.1"/>
    </source>
</evidence>
<evidence type="ECO:0000256" key="1">
    <source>
        <dbReference type="SAM" id="MobiDB-lite"/>
    </source>
</evidence>
<sequence>MAFEPTPQPPPPQAPLTPPASPRPLGRRDLACWVITVAVAGLAFSAIQYQREAFSRDYDRYISGLTAPIPRSKPARPTRLTIDFGNGTKRAFEGEAQVGMTALSALRASQEAGTFGVRTDDRGRVLEIAGIAAGGGREWRILLNGSPIQDLPGHVEIKPGDKILFRYE</sequence>
<gene>
    <name evidence="2" type="ORF">A3B37_01620</name>
</gene>
<protein>
    <recommendedName>
        <fullName evidence="4">DUF4430 domain-containing protein</fullName>
    </recommendedName>
</protein>
<dbReference type="Proteomes" id="UP000176705">
    <property type="component" value="Unassembled WGS sequence"/>
</dbReference>
<feature type="region of interest" description="Disordered" evidence="1">
    <location>
        <begin position="1"/>
        <end position="22"/>
    </location>
</feature>